<dbReference type="AlphaFoldDB" id="A0A9D1PM99"/>
<dbReference type="HAMAP" id="MF_00053">
    <property type="entry name" value="RNase_HIII"/>
    <property type="match status" value="1"/>
</dbReference>
<dbReference type="PIRSF" id="PIRSF037748">
    <property type="entry name" value="RnhC"/>
    <property type="match status" value="1"/>
</dbReference>
<evidence type="ECO:0000256" key="8">
    <source>
        <dbReference type="ARBA" id="ARBA00022490"/>
    </source>
</evidence>
<dbReference type="EMBL" id="DXHX01000085">
    <property type="protein sequence ID" value="HIV74582.1"/>
    <property type="molecule type" value="Genomic_DNA"/>
</dbReference>
<dbReference type="GO" id="GO:0005737">
    <property type="term" value="C:cytoplasm"/>
    <property type="evidence" value="ECO:0007669"/>
    <property type="project" value="UniProtKB-SubCell"/>
</dbReference>
<evidence type="ECO:0000256" key="1">
    <source>
        <dbReference type="ARBA" id="ARBA00000077"/>
    </source>
</evidence>
<comment type="cofactor">
    <cofactor evidence="14 15">
        <name>Mn(2+)</name>
        <dbReference type="ChEBI" id="CHEBI:29035"/>
    </cofactor>
    <cofactor evidence="14 15">
        <name>Mg(2+)</name>
        <dbReference type="ChEBI" id="CHEBI:18420"/>
    </cofactor>
    <text evidence="14 15">Manganese or magnesium. Binds 1 divalent metal ion per monomer in the absence of substrate. May bind a second metal ion after substrate binding.</text>
</comment>
<dbReference type="NCBIfam" id="TIGR00716">
    <property type="entry name" value="rnhC"/>
    <property type="match status" value="1"/>
</dbReference>
<evidence type="ECO:0000256" key="7">
    <source>
        <dbReference type="ARBA" id="ARBA00021407"/>
    </source>
</evidence>
<gene>
    <name evidence="14" type="primary">rnhC</name>
    <name evidence="17" type="ORF">H9895_05800</name>
</gene>
<feature type="binding site" evidence="14 15">
    <location>
        <position position="205"/>
    </location>
    <ligand>
        <name>a divalent metal cation</name>
        <dbReference type="ChEBI" id="CHEBI:60240"/>
    </ligand>
</feature>
<keyword evidence="11 14" id="KW-0255">Endonuclease</keyword>
<dbReference type="InterPro" id="IPR012337">
    <property type="entry name" value="RNaseH-like_sf"/>
</dbReference>
<accession>A0A9D1PM99</accession>
<dbReference type="InterPro" id="IPR024568">
    <property type="entry name" value="RNase_HIII_N"/>
</dbReference>
<dbReference type="InterPro" id="IPR036397">
    <property type="entry name" value="RNaseH_sf"/>
</dbReference>
<comment type="cofactor">
    <cofactor evidence="2">
        <name>Mg(2+)</name>
        <dbReference type="ChEBI" id="CHEBI:18420"/>
    </cofactor>
</comment>
<dbReference type="GO" id="GO:0006298">
    <property type="term" value="P:mismatch repair"/>
    <property type="evidence" value="ECO:0007669"/>
    <property type="project" value="TreeGrafter"/>
</dbReference>
<sequence length="309" mass="34796">MGQISTTLNDEILQKMQYFYEGQMEHAPQGAIFRARTNNAVITAYKSGKVLFQGANAEEEASIWTTFQGETTQKNMAKKATNPYTPKQDFFQKSHIGSDESGTGDYFGPVTAAAVYVPDTLIPVLKKMGIQDSKAIKDDTIERLAHELMDVQIHYSLMTISNDKYNQLQRRGWSQGKMKAMIHHGVITSLLQKMGTTPYEGILIDQFCMPHMYKRHIESEGNALLPHTYFMTKAENASIAVAAGSVLARYRYVKEMDRLSELVGFSLQKGASKKVDQQIAKIIHEHGKAYLENIAKVHFANTKKAEQYL</sequence>
<dbReference type="GO" id="GO:0004523">
    <property type="term" value="F:RNA-DNA hybrid ribonuclease activity"/>
    <property type="evidence" value="ECO:0007669"/>
    <property type="project" value="UniProtKB-UniRule"/>
</dbReference>
<comment type="similarity">
    <text evidence="5 14">Belongs to the RNase HII family. RnhC subfamily.</text>
</comment>
<reference evidence="17" key="1">
    <citation type="journal article" date="2021" name="PeerJ">
        <title>Extensive microbial diversity within the chicken gut microbiome revealed by metagenomics and culture.</title>
        <authorList>
            <person name="Gilroy R."/>
            <person name="Ravi A."/>
            <person name="Getino M."/>
            <person name="Pursley I."/>
            <person name="Horton D.L."/>
            <person name="Alikhan N.F."/>
            <person name="Baker D."/>
            <person name="Gharbi K."/>
            <person name="Hall N."/>
            <person name="Watson M."/>
            <person name="Adriaenssens E.M."/>
            <person name="Foster-Nyarko E."/>
            <person name="Jarju S."/>
            <person name="Secka A."/>
            <person name="Antonio M."/>
            <person name="Oren A."/>
            <person name="Chaudhuri R.R."/>
            <person name="La Ragione R."/>
            <person name="Hildebrand F."/>
            <person name="Pallen M.J."/>
        </authorList>
    </citation>
    <scope>NUCLEOTIDE SEQUENCE</scope>
    <source>
        <strain evidence="17">CHK169-2315</strain>
    </source>
</reference>
<dbReference type="PANTHER" id="PTHR10954">
    <property type="entry name" value="RIBONUCLEASE H2 SUBUNIT A"/>
    <property type="match status" value="1"/>
</dbReference>
<keyword evidence="8 14" id="KW-0963">Cytoplasm</keyword>
<dbReference type="Proteomes" id="UP000823937">
    <property type="component" value="Unassembled WGS sequence"/>
</dbReference>
<evidence type="ECO:0000256" key="9">
    <source>
        <dbReference type="ARBA" id="ARBA00022722"/>
    </source>
</evidence>
<evidence type="ECO:0000256" key="14">
    <source>
        <dbReference type="HAMAP-Rule" id="MF_00053"/>
    </source>
</evidence>
<dbReference type="SUPFAM" id="SSF53098">
    <property type="entry name" value="Ribonuclease H-like"/>
    <property type="match status" value="1"/>
</dbReference>
<reference evidence="17" key="2">
    <citation type="submission" date="2021-04" db="EMBL/GenBank/DDBJ databases">
        <authorList>
            <person name="Gilroy R."/>
        </authorList>
    </citation>
    <scope>NUCLEOTIDE SEQUENCE</scope>
    <source>
        <strain evidence="17">CHK169-2315</strain>
    </source>
</reference>
<dbReference type="InterPro" id="IPR012295">
    <property type="entry name" value="TBP_dom_sf"/>
</dbReference>
<dbReference type="GO" id="GO:0032299">
    <property type="term" value="C:ribonuclease H2 complex"/>
    <property type="evidence" value="ECO:0007669"/>
    <property type="project" value="TreeGrafter"/>
</dbReference>
<dbReference type="CDD" id="cd14796">
    <property type="entry name" value="RNAse_HIII_N"/>
    <property type="match status" value="1"/>
</dbReference>
<evidence type="ECO:0000256" key="12">
    <source>
        <dbReference type="ARBA" id="ARBA00022801"/>
    </source>
</evidence>
<comment type="function">
    <text evidence="3 14">Endonuclease that specifically degrades the RNA of RNA-DNA hybrids.</text>
</comment>
<comment type="caution">
    <text evidence="17">The sequence shown here is derived from an EMBL/GenBank/DDBJ whole genome shotgun (WGS) entry which is preliminary data.</text>
</comment>
<dbReference type="InterPro" id="IPR024567">
    <property type="entry name" value="RNase_HII/HIII_dom"/>
</dbReference>
<evidence type="ECO:0000256" key="10">
    <source>
        <dbReference type="ARBA" id="ARBA00022723"/>
    </source>
</evidence>
<dbReference type="InterPro" id="IPR001352">
    <property type="entry name" value="RNase_HII/HIII"/>
</dbReference>
<dbReference type="Pfam" id="PF11858">
    <property type="entry name" value="DUF3378"/>
    <property type="match status" value="1"/>
</dbReference>
<dbReference type="CDD" id="cd06590">
    <property type="entry name" value="RNase_HII_bacteria_HIII_like"/>
    <property type="match status" value="1"/>
</dbReference>
<dbReference type="PROSITE" id="PS51975">
    <property type="entry name" value="RNASE_H_2"/>
    <property type="match status" value="1"/>
</dbReference>
<evidence type="ECO:0000313" key="18">
    <source>
        <dbReference type="Proteomes" id="UP000823937"/>
    </source>
</evidence>
<evidence type="ECO:0000313" key="17">
    <source>
        <dbReference type="EMBL" id="HIV74582.1"/>
    </source>
</evidence>
<evidence type="ECO:0000259" key="16">
    <source>
        <dbReference type="PROSITE" id="PS51975"/>
    </source>
</evidence>
<comment type="catalytic activity">
    <reaction evidence="1 14 15">
        <text>Endonucleolytic cleavage to 5'-phosphomonoester.</text>
        <dbReference type="EC" id="3.1.26.4"/>
    </reaction>
</comment>
<dbReference type="FunFam" id="3.30.420.10:FF:000047">
    <property type="entry name" value="Ribonuclease HIII"/>
    <property type="match status" value="1"/>
</dbReference>
<name>A0A9D1PM99_9BACI</name>
<dbReference type="Gene3D" id="3.30.310.10">
    <property type="entry name" value="TATA-Binding Protein"/>
    <property type="match status" value="1"/>
</dbReference>
<dbReference type="GO" id="GO:0000287">
    <property type="term" value="F:magnesium ion binding"/>
    <property type="evidence" value="ECO:0007669"/>
    <property type="project" value="UniProtKB-UniRule"/>
</dbReference>
<dbReference type="EC" id="3.1.26.4" evidence="6 14"/>
<feature type="binding site" evidence="14 15">
    <location>
        <position position="100"/>
    </location>
    <ligand>
        <name>a divalent metal cation</name>
        <dbReference type="ChEBI" id="CHEBI:60240"/>
    </ligand>
</feature>
<protein>
    <recommendedName>
        <fullName evidence="7 14">Ribonuclease HIII</fullName>
        <shortName evidence="14">RNase HIII</shortName>
        <ecNumber evidence="6 14">3.1.26.4</ecNumber>
    </recommendedName>
</protein>
<evidence type="ECO:0000256" key="13">
    <source>
        <dbReference type="ARBA" id="ARBA00022842"/>
    </source>
</evidence>
<evidence type="ECO:0000256" key="4">
    <source>
        <dbReference type="ARBA" id="ARBA00004496"/>
    </source>
</evidence>
<proteinExistence type="inferred from homology"/>
<keyword evidence="10 14" id="KW-0479">Metal-binding</keyword>
<organism evidence="17 18">
    <name type="scientific">Candidatus Pseudogracilibacillus intestinigallinarum</name>
    <dbReference type="NCBI Taxonomy" id="2838742"/>
    <lineage>
        <taxon>Bacteria</taxon>
        <taxon>Bacillati</taxon>
        <taxon>Bacillota</taxon>
        <taxon>Bacilli</taxon>
        <taxon>Bacillales</taxon>
        <taxon>Bacillaceae</taxon>
        <taxon>Pseudogracilibacillus</taxon>
    </lineage>
</organism>
<evidence type="ECO:0000256" key="11">
    <source>
        <dbReference type="ARBA" id="ARBA00022759"/>
    </source>
</evidence>
<comment type="subcellular location">
    <subcellularLocation>
        <location evidence="4 14">Cytoplasm</location>
    </subcellularLocation>
</comment>
<keyword evidence="12 14" id="KW-0378">Hydrolase</keyword>
<dbReference type="GO" id="GO:0003723">
    <property type="term" value="F:RNA binding"/>
    <property type="evidence" value="ECO:0007669"/>
    <property type="project" value="UniProtKB-UniRule"/>
</dbReference>
<evidence type="ECO:0000256" key="2">
    <source>
        <dbReference type="ARBA" id="ARBA00001946"/>
    </source>
</evidence>
<feature type="domain" description="RNase H type-2" evidence="16">
    <location>
        <begin position="93"/>
        <end position="309"/>
    </location>
</feature>
<dbReference type="GO" id="GO:0043137">
    <property type="term" value="P:DNA replication, removal of RNA primer"/>
    <property type="evidence" value="ECO:0007669"/>
    <property type="project" value="TreeGrafter"/>
</dbReference>
<dbReference type="InterPro" id="IPR004641">
    <property type="entry name" value="RNase_HIII"/>
</dbReference>
<evidence type="ECO:0000256" key="6">
    <source>
        <dbReference type="ARBA" id="ARBA00012180"/>
    </source>
</evidence>
<evidence type="ECO:0000256" key="3">
    <source>
        <dbReference type="ARBA" id="ARBA00004065"/>
    </source>
</evidence>
<evidence type="ECO:0000256" key="5">
    <source>
        <dbReference type="ARBA" id="ARBA00008378"/>
    </source>
</evidence>
<dbReference type="Pfam" id="PF01351">
    <property type="entry name" value="RNase_HII"/>
    <property type="match status" value="1"/>
</dbReference>
<dbReference type="Gene3D" id="3.30.420.10">
    <property type="entry name" value="Ribonuclease H-like superfamily/Ribonuclease H"/>
    <property type="match status" value="1"/>
</dbReference>
<evidence type="ECO:0000256" key="15">
    <source>
        <dbReference type="PROSITE-ProRule" id="PRU01319"/>
    </source>
</evidence>
<dbReference type="PANTHER" id="PTHR10954:SF23">
    <property type="entry name" value="RIBONUCLEASE"/>
    <property type="match status" value="1"/>
</dbReference>
<feature type="binding site" evidence="14 15">
    <location>
        <position position="99"/>
    </location>
    <ligand>
        <name>a divalent metal cation</name>
        <dbReference type="ChEBI" id="CHEBI:60240"/>
    </ligand>
</feature>
<keyword evidence="9 14" id="KW-0540">Nuclease</keyword>
<keyword evidence="13 14" id="KW-0460">Magnesium</keyword>